<evidence type="ECO:0000313" key="2">
    <source>
        <dbReference type="EMBL" id="ABJ86471.1"/>
    </source>
</evidence>
<evidence type="ECO:0000256" key="1">
    <source>
        <dbReference type="SAM" id="SignalP"/>
    </source>
</evidence>
<dbReference type="AlphaFoldDB" id="Q01V44"/>
<name>Q01V44_SOLUE</name>
<sequence precursor="true">MNSPMKMAVVLMAFSAIAFGQTAAQPPALGYKDSYQLDYMDIRGTINFTNTGLHPNLQSPPNSSDICVNAYVFQPVTDSPDGPLGAAMASCCSCRVAASTVRTITPQLSGPVVVKLVATMPSRSGPACDATVLPTLDLGLAAGYAAGLRAWSVSQPTVLSEQVSTSKFDKVPLGSNEQAKLTQLCAATASKCTCQ</sequence>
<accession>Q01V44</accession>
<proteinExistence type="predicted"/>
<dbReference type="KEGG" id="sus:Acid_5524"/>
<keyword evidence="1" id="KW-0732">Signal</keyword>
<feature type="chain" id="PRO_5004162714" evidence="1">
    <location>
        <begin position="24"/>
        <end position="195"/>
    </location>
</feature>
<gene>
    <name evidence="2" type="ordered locus">Acid_5524</name>
</gene>
<dbReference type="EMBL" id="CP000473">
    <property type="protein sequence ID" value="ABJ86471.1"/>
    <property type="molecule type" value="Genomic_DNA"/>
</dbReference>
<organism evidence="2">
    <name type="scientific">Solibacter usitatus (strain Ellin6076)</name>
    <dbReference type="NCBI Taxonomy" id="234267"/>
    <lineage>
        <taxon>Bacteria</taxon>
        <taxon>Pseudomonadati</taxon>
        <taxon>Acidobacteriota</taxon>
        <taxon>Terriglobia</taxon>
        <taxon>Bryobacterales</taxon>
        <taxon>Solibacteraceae</taxon>
        <taxon>Candidatus Solibacter</taxon>
    </lineage>
</organism>
<feature type="signal peptide" evidence="1">
    <location>
        <begin position="1"/>
        <end position="23"/>
    </location>
</feature>
<protein>
    <submittedName>
        <fullName evidence="2">Uncharacterized protein</fullName>
    </submittedName>
</protein>
<dbReference type="InParanoid" id="Q01V44"/>
<dbReference type="HOGENOM" id="CLU_1209154_0_0_0"/>
<reference evidence="2" key="1">
    <citation type="submission" date="2006-10" db="EMBL/GenBank/DDBJ databases">
        <title>Complete sequence of Solibacter usitatus Ellin6076.</title>
        <authorList>
            <consortium name="US DOE Joint Genome Institute"/>
            <person name="Copeland A."/>
            <person name="Lucas S."/>
            <person name="Lapidus A."/>
            <person name="Barry K."/>
            <person name="Detter J.C."/>
            <person name="Glavina del Rio T."/>
            <person name="Hammon N."/>
            <person name="Israni S."/>
            <person name="Dalin E."/>
            <person name="Tice H."/>
            <person name="Pitluck S."/>
            <person name="Thompson L.S."/>
            <person name="Brettin T."/>
            <person name="Bruce D."/>
            <person name="Han C."/>
            <person name="Tapia R."/>
            <person name="Gilna P."/>
            <person name="Schmutz J."/>
            <person name="Larimer F."/>
            <person name="Land M."/>
            <person name="Hauser L."/>
            <person name="Kyrpides N."/>
            <person name="Mikhailova N."/>
            <person name="Janssen P.H."/>
            <person name="Kuske C.R."/>
            <person name="Richardson P."/>
        </authorList>
    </citation>
    <scope>NUCLEOTIDE SEQUENCE</scope>
    <source>
        <strain evidence="2">Ellin6076</strain>
    </source>
</reference>